<accession>A0A4Z1G3Q9</accession>
<proteinExistence type="predicted"/>
<gene>
    <name evidence="1" type="ORF">BPAE_0008g00240</name>
</gene>
<comment type="caution">
    <text evidence="1">The sequence shown here is derived from an EMBL/GenBank/DDBJ whole genome shotgun (WGS) entry which is preliminary data.</text>
</comment>
<reference evidence="1 2" key="1">
    <citation type="submission" date="2017-12" db="EMBL/GenBank/DDBJ databases">
        <title>Comparative genomics of Botrytis spp.</title>
        <authorList>
            <person name="Valero-Jimenez C.A."/>
            <person name="Tapia P."/>
            <person name="Veloso J."/>
            <person name="Silva-Moreno E."/>
            <person name="Staats M."/>
            <person name="Valdes J.H."/>
            <person name="Van Kan J.A.L."/>
        </authorList>
    </citation>
    <scope>NUCLEOTIDE SEQUENCE [LARGE SCALE GENOMIC DNA]</scope>
    <source>
        <strain evidence="1 2">Bp0003</strain>
    </source>
</reference>
<name>A0A4Z1G3Q9_9HELO</name>
<keyword evidence="2" id="KW-1185">Reference proteome</keyword>
<dbReference type="Proteomes" id="UP000297910">
    <property type="component" value="Unassembled WGS sequence"/>
</dbReference>
<organism evidence="1 2">
    <name type="scientific">Botrytis paeoniae</name>
    <dbReference type="NCBI Taxonomy" id="278948"/>
    <lineage>
        <taxon>Eukaryota</taxon>
        <taxon>Fungi</taxon>
        <taxon>Dikarya</taxon>
        <taxon>Ascomycota</taxon>
        <taxon>Pezizomycotina</taxon>
        <taxon>Leotiomycetes</taxon>
        <taxon>Helotiales</taxon>
        <taxon>Sclerotiniaceae</taxon>
        <taxon>Botrytis</taxon>
    </lineage>
</organism>
<dbReference type="EMBL" id="PQXI01000008">
    <property type="protein sequence ID" value="TGO30032.1"/>
    <property type="molecule type" value="Genomic_DNA"/>
</dbReference>
<sequence length="110" mass="12348">MVYVALQKKECTAREDEKLLGRPTFGLGNGMSIGEPKRLKPCHTACRACQVPCQMHAWSNSSRFPLPWIGEIVPRDRARTGNQDHYPQCSGSGRLEYTRALWIGLFGANK</sequence>
<protein>
    <submittedName>
        <fullName evidence="1">Uncharacterized protein</fullName>
    </submittedName>
</protein>
<dbReference type="AlphaFoldDB" id="A0A4Z1G3Q9"/>
<evidence type="ECO:0000313" key="1">
    <source>
        <dbReference type="EMBL" id="TGO30032.1"/>
    </source>
</evidence>
<evidence type="ECO:0000313" key="2">
    <source>
        <dbReference type="Proteomes" id="UP000297910"/>
    </source>
</evidence>